<dbReference type="PRINTS" id="PR00503">
    <property type="entry name" value="BROMODOMAIN"/>
</dbReference>
<evidence type="ECO:0000256" key="4">
    <source>
        <dbReference type="PROSITE-ProRule" id="PRU00035"/>
    </source>
</evidence>
<feature type="region of interest" description="Disordered" evidence="5">
    <location>
        <begin position="334"/>
        <end position="467"/>
    </location>
</feature>
<evidence type="ECO:0000259" key="6">
    <source>
        <dbReference type="PROSITE" id="PS50014"/>
    </source>
</evidence>
<feature type="compositionally biased region" description="Low complexity" evidence="5">
    <location>
        <begin position="577"/>
        <end position="601"/>
    </location>
</feature>
<keyword evidence="1" id="KW-0805">Transcription regulation</keyword>
<dbReference type="Pfam" id="PF17035">
    <property type="entry name" value="BET"/>
    <property type="match status" value="1"/>
</dbReference>
<dbReference type="Gene3D" id="1.20.1270.220">
    <property type="match status" value="1"/>
</dbReference>
<sequence length="607" mass="68069">MSEPPKYAYPYPAQGYYQGPPVMAPPQYTAPPPKREPGFLEGCNDIMFSMPYSHGETPDETLQMKHRKKYEISCALSMDMSIAIPPRRCKRFRRPSSQQQHQQQQERRFTSRHADSIRRRLFFQPDVHHPQRCQLRGYLSINVASCTKSELLELRKRLSAELDQIRDFRDRIESGQFNIVENPRSQAKPKKFTGNKRHGAVVGSVPKKLSNVYDNGIADAVNFEGLLKECSKIVAKLIKHKFGYVFKTPVDAVTLGLHDYHLIVKRPMDLGTVKANLAKNLYRTPIEFAADVRLTFNNALLYNPKSDPVNGMAEQLLARFEELFRPIQENIDHSLDQRREREPPEFRVIASPVRGKKTKPKVSPVPIAQVLKKPDRMQAHSSASTASNPPPPAMNQQPLKQEQFPPSPVRAPSVPSPVRAPNLPVKEQKGGRGGTGKLPKPRAKDPDKREMSMEEKQKLGLGLQSLPQEKMPQLVQIIRKRNEHLAQDGDEIELDIEALDTETLWELDRFVTNWKKMGAMSDKNDDDSGKKLKDNDEEDVDIDDDMPATSFPPVEIEKDEGIGGGVGHDNDDRGNASSSSSSSGSSSSDSSSSSGIDTDSSCVSTLC</sequence>
<evidence type="ECO:0000256" key="5">
    <source>
        <dbReference type="SAM" id="MobiDB-lite"/>
    </source>
</evidence>
<feature type="compositionally biased region" description="Basic and acidic residues" evidence="5">
    <location>
        <begin position="334"/>
        <end position="345"/>
    </location>
</feature>
<dbReference type="PROSITE" id="PS50014">
    <property type="entry name" value="BROMODOMAIN_2"/>
    <property type="match status" value="1"/>
</dbReference>
<organism evidence="8 9">
    <name type="scientific">Rehmannia glutinosa</name>
    <name type="common">Chinese foxglove</name>
    <dbReference type="NCBI Taxonomy" id="99300"/>
    <lineage>
        <taxon>Eukaryota</taxon>
        <taxon>Viridiplantae</taxon>
        <taxon>Streptophyta</taxon>
        <taxon>Embryophyta</taxon>
        <taxon>Tracheophyta</taxon>
        <taxon>Spermatophyta</taxon>
        <taxon>Magnoliopsida</taxon>
        <taxon>eudicotyledons</taxon>
        <taxon>Gunneridae</taxon>
        <taxon>Pentapetalae</taxon>
        <taxon>asterids</taxon>
        <taxon>lamiids</taxon>
        <taxon>Lamiales</taxon>
        <taxon>Orobanchaceae</taxon>
        <taxon>Rehmannieae</taxon>
        <taxon>Rehmannia</taxon>
    </lineage>
</organism>
<evidence type="ECO:0000313" key="9">
    <source>
        <dbReference type="Proteomes" id="UP001318860"/>
    </source>
</evidence>
<evidence type="ECO:0000256" key="1">
    <source>
        <dbReference type="ARBA" id="ARBA00023015"/>
    </source>
</evidence>
<feature type="region of interest" description="Disordered" evidence="5">
    <location>
        <begin position="515"/>
        <end position="607"/>
    </location>
</feature>
<feature type="compositionally biased region" description="Basic and acidic residues" evidence="5">
    <location>
        <begin position="442"/>
        <end position="458"/>
    </location>
</feature>
<protein>
    <submittedName>
        <fullName evidence="8">Uncharacterized protein</fullName>
    </submittedName>
</protein>
<dbReference type="SUPFAM" id="SSF47370">
    <property type="entry name" value="Bromodomain"/>
    <property type="match status" value="1"/>
</dbReference>
<feature type="compositionally biased region" description="Basic and acidic residues" evidence="5">
    <location>
        <begin position="522"/>
        <end position="534"/>
    </location>
</feature>
<dbReference type="InterPro" id="IPR036427">
    <property type="entry name" value="Bromodomain-like_sf"/>
</dbReference>
<evidence type="ECO:0000313" key="8">
    <source>
        <dbReference type="EMBL" id="KAK6156706.1"/>
    </source>
</evidence>
<dbReference type="Proteomes" id="UP001318860">
    <property type="component" value="Unassembled WGS sequence"/>
</dbReference>
<dbReference type="SMART" id="SM00297">
    <property type="entry name" value="BROMO"/>
    <property type="match status" value="1"/>
</dbReference>
<feature type="domain" description="Bromo" evidence="6">
    <location>
        <begin position="238"/>
        <end position="310"/>
    </location>
</feature>
<feature type="domain" description="NET" evidence="7">
    <location>
        <begin position="441"/>
        <end position="522"/>
    </location>
</feature>
<keyword evidence="2 4" id="KW-0103">Bromodomain</keyword>
<dbReference type="InterPro" id="IPR027353">
    <property type="entry name" value="NET_dom"/>
</dbReference>
<accession>A0ABR0XCR3</accession>
<name>A0ABR0XCR3_REHGL</name>
<dbReference type="PANTHER" id="PTHR45926">
    <property type="entry name" value="OSJNBA0053K19.4 PROTEIN"/>
    <property type="match status" value="1"/>
</dbReference>
<feature type="compositionally biased region" description="Low complexity" evidence="5">
    <location>
        <begin position="410"/>
        <end position="421"/>
    </location>
</feature>
<keyword evidence="9" id="KW-1185">Reference proteome</keyword>
<dbReference type="Gene3D" id="1.20.920.10">
    <property type="entry name" value="Bromodomain-like"/>
    <property type="match status" value="1"/>
</dbReference>
<dbReference type="InterPro" id="IPR001487">
    <property type="entry name" value="Bromodomain"/>
</dbReference>
<keyword evidence="3" id="KW-0804">Transcription</keyword>
<evidence type="ECO:0000256" key="2">
    <source>
        <dbReference type="ARBA" id="ARBA00023117"/>
    </source>
</evidence>
<comment type="caution">
    <text evidence="8">The sequence shown here is derived from an EMBL/GenBank/DDBJ whole genome shotgun (WGS) entry which is preliminary data.</text>
</comment>
<reference evidence="8 9" key="1">
    <citation type="journal article" date="2021" name="Comput. Struct. Biotechnol. J.">
        <title>De novo genome assembly of the potent medicinal plant Rehmannia glutinosa using nanopore technology.</title>
        <authorList>
            <person name="Ma L."/>
            <person name="Dong C."/>
            <person name="Song C."/>
            <person name="Wang X."/>
            <person name="Zheng X."/>
            <person name="Niu Y."/>
            <person name="Chen S."/>
            <person name="Feng W."/>
        </authorList>
    </citation>
    <scope>NUCLEOTIDE SEQUENCE [LARGE SCALE GENOMIC DNA]</scope>
    <source>
        <strain evidence="8">DH-2019</strain>
    </source>
</reference>
<feature type="region of interest" description="Disordered" evidence="5">
    <location>
        <begin position="92"/>
        <end position="112"/>
    </location>
</feature>
<dbReference type="Pfam" id="PF00439">
    <property type="entry name" value="Bromodomain"/>
    <property type="match status" value="1"/>
</dbReference>
<gene>
    <name evidence="8" type="ORF">DH2020_010954</name>
</gene>
<evidence type="ECO:0000256" key="3">
    <source>
        <dbReference type="ARBA" id="ARBA00023163"/>
    </source>
</evidence>
<dbReference type="PROSITE" id="PS51525">
    <property type="entry name" value="NET"/>
    <property type="match status" value="1"/>
</dbReference>
<dbReference type="EMBL" id="JABTTQ020000005">
    <property type="protein sequence ID" value="KAK6156706.1"/>
    <property type="molecule type" value="Genomic_DNA"/>
</dbReference>
<evidence type="ECO:0000259" key="7">
    <source>
        <dbReference type="PROSITE" id="PS51525"/>
    </source>
</evidence>
<feature type="compositionally biased region" description="Acidic residues" evidence="5">
    <location>
        <begin position="535"/>
        <end position="546"/>
    </location>
</feature>
<dbReference type="InterPro" id="IPR038336">
    <property type="entry name" value="NET_sf"/>
</dbReference>
<proteinExistence type="predicted"/>